<reference evidence="1" key="1">
    <citation type="journal article" date="2020" name="Biotechnol. Biofuels">
        <title>New insights from the biogas microbiome by comprehensive genome-resolved metagenomics of nearly 1600 species originating from multiple anaerobic digesters.</title>
        <authorList>
            <person name="Campanaro S."/>
            <person name="Treu L."/>
            <person name="Rodriguez-R L.M."/>
            <person name="Kovalovszki A."/>
            <person name="Ziels R.M."/>
            <person name="Maus I."/>
            <person name="Zhu X."/>
            <person name="Kougias P.G."/>
            <person name="Basile A."/>
            <person name="Luo G."/>
            <person name="Schluter A."/>
            <person name="Konstantinidis K.T."/>
            <person name="Angelidaki I."/>
        </authorList>
    </citation>
    <scope>NUCLEOTIDE SEQUENCE</scope>
    <source>
        <strain evidence="1">AS06rmzACSIP_7</strain>
    </source>
</reference>
<reference evidence="1" key="2">
    <citation type="submission" date="2020-01" db="EMBL/GenBank/DDBJ databases">
        <authorList>
            <person name="Campanaro S."/>
        </authorList>
    </citation>
    <scope>NUCLEOTIDE SEQUENCE</scope>
    <source>
        <strain evidence="1">AS06rmzACSIP_7</strain>
    </source>
</reference>
<evidence type="ECO:0000313" key="2">
    <source>
        <dbReference type="Proteomes" id="UP000777265"/>
    </source>
</evidence>
<proteinExistence type="predicted"/>
<dbReference type="EMBL" id="JAAYEE010000099">
    <property type="protein sequence ID" value="NLW35030.1"/>
    <property type="molecule type" value="Genomic_DNA"/>
</dbReference>
<evidence type="ECO:0008006" key="3">
    <source>
        <dbReference type="Google" id="ProtNLM"/>
    </source>
</evidence>
<name>A0A351U3V1_9BACT</name>
<dbReference type="InterPro" id="IPR011009">
    <property type="entry name" value="Kinase-like_dom_sf"/>
</dbReference>
<sequence length="265" mass="30844">MIDLKIRDYRDFVLYYTGENVDLPALVNKFLRTPIEKQKGRNGIKIFNTGDVRLVCRKYVHGGLLRAITGDVFLTGKRAINELEILLYLQGKGFPVVHPFGVLVHGGPLTKQLHILTVYAENTTDLVDALRISPARERLRLVRKLAKFFWALEMLSIYHPDLHLSNVLVTRNRGLLFLDFDKAHRKTVTQKDMENMFWRLNRFAEKCEMSGRLRVTPRDKELFLRTYARLSGHDFRPLMASKLERKRLTSRIGWFIESILYGGVK</sequence>
<dbReference type="AlphaFoldDB" id="A0A351U3V1"/>
<evidence type="ECO:0000313" key="1">
    <source>
        <dbReference type="EMBL" id="NLW35030.1"/>
    </source>
</evidence>
<dbReference type="STRING" id="909663.GCA_000512235_02790"/>
<dbReference type="Pfam" id="PF06293">
    <property type="entry name" value="Kdo"/>
    <property type="match status" value="1"/>
</dbReference>
<dbReference type="SUPFAM" id="SSF56112">
    <property type="entry name" value="Protein kinase-like (PK-like)"/>
    <property type="match status" value="1"/>
</dbReference>
<accession>A0A351U3V1</accession>
<organism evidence="1 2">
    <name type="scientific">Syntrophorhabdus aromaticivorans</name>
    <dbReference type="NCBI Taxonomy" id="328301"/>
    <lineage>
        <taxon>Bacteria</taxon>
        <taxon>Pseudomonadati</taxon>
        <taxon>Thermodesulfobacteriota</taxon>
        <taxon>Syntrophorhabdia</taxon>
        <taxon>Syntrophorhabdales</taxon>
        <taxon>Syntrophorhabdaceae</taxon>
        <taxon>Syntrophorhabdus</taxon>
    </lineage>
</organism>
<protein>
    <recommendedName>
        <fullName evidence="3">Protein kinase domain-containing protein</fullName>
    </recommendedName>
</protein>
<dbReference type="Gene3D" id="1.10.510.10">
    <property type="entry name" value="Transferase(Phosphotransferase) domain 1"/>
    <property type="match status" value="1"/>
</dbReference>
<gene>
    <name evidence="1" type="ORF">GXY80_06045</name>
</gene>
<dbReference type="Proteomes" id="UP000777265">
    <property type="component" value="Unassembled WGS sequence"/>
</dbReference>
<comment type="caution">
    <text evidence="1">The sequence shown here is derived from an EMBL/GenBank/DDBJ whole genome shotgun (WGS) entry which is preliminary data.</text>
</comment>